<dbReference type="InterPro" id="IPR036188">
    <property type="entry name" value="FAD/NAD-bd_sf"/>
</dbReference>
<dbReference type="SUPFAM" id="SSF51905">
    <property type="entry name" value="FAD/NAD(P)-binding domain"/>
    <property type="match status" value="1"/>
</dbReference>
<name>A0A6N9TTB9_DISTH</name>
<dbReference type="RefSeq" id="WP_181448099.1">
    <property type="nucleotide sequence ID" value="NZ_JAAGRR010000256.1"/>
</dbReference>
<dbReference type="Pfam" id="PF01494">
    <property type="entry name" value="FAD_binding_3"/>
    <property type="match status" value="1"/>
</dbReference>
<feature type="non-terminal residue" evidence="2">
    <location>
        <position position="267"/>
    </location>
</feature>
<evidence type="ECO:0000313" key="2">
    <source>
        <dbReference type="EMBL" id="NDY43640.1"/>
    </source>
</evidence>
<dbReference type="PANTHER" id="PTHR42685">
    <property type="entry name" value="GERANYLGERANYL DIPHOSPHATE REDUCTASE"/>
    <property type="match status" value="1"/>
</dbReference>
<dbReference type="InterPro" id="IPR002938">
    <property type="entry name" value="FAD-bd"/>
</dbReference>
<dbReference type="GO" id="GO:0071949">
    <property type="term" value="F:FAD binding"/>
    <property type="evidence" value="ECO:0007669"/>
    <property type="project" value="InterPro"/>
</dbReference>
<dbReference type="AlphaFoldDB" id="A0A6N9TTB9"/>
<dbReference type="PANTHER" id="PTHR42685:SF22">
    <property type="entry name" value="CONDITIONED MEDIUM FACTOR RECEPTOR 1"/>
    <property type="match status" value="1"/>
</dbReference>
<sequence length="267" mass="26979">MPPPPRAEIPGPADVLVVGLGPAGAAAAVSLARAGWRVTAVDRSTGAPEKVCGDGLTADALRALEALGLSGPVLREARRLDRLEIHGPGGGRAVVRGNFASLPRARLDALLRAEARAAGAGVLAPCTPAAPLERDGRVTGALVAGAATRGAVLPLRARVTLLATGAAARPLRCFGILERAAPWAAGARLRLEVPGGAPGAGKAALAIRFDRALCPGYGWVFPGPGATVNLGVGVFYRRGRPPGRAGLAELWHRFAAGFAPAAAALRS</sequence>
<evidence type="ECO:0000313" key="3">
    <source>
        <dbReference type="Proteomes" id="UP000469346"/>
    </source>
</evidence>
<keyword evidence="3" id="KW-1185">Reference proteome</keyword>
<protein>
    <submittedName>
        <fullName evidence="2">Geranylgeranyl reductase</fullName>
    </submittedName>
</protein>
<dbReference type="PRINTS" id="PR00411">
    <property type="entry name" value="PNDRDTASEI"/>
</dbReference>
<dbReference type="EMBL" id="JAAGRR010000256">
    <property type="protein sequence ID" value="NDY43640.1"/>
    <property type="molecule type" value="Genomic_DNA"/>
</dbReference>
<proteinExistence type="predicted"/>
<accession>A0A6N9TTB9</accession>
<dbReference type="PRINTS" id="PR00368">
    <property type="entry name" value="FADPNR"/>
</dbReference>
<organism evidence="2 3">
    <name type="scientific">Dissulfurirhabdus thermomarina</name>
    <dbReference type="NCBI Taxonomy" id="1765737"/>
    <lineage>
        <taxon>Bacteria</taxon>
        <taxon>Deltaproteobacteria</taxon>
        <taxon>Dissulfurirhabdaceae</taxon>
        <taxon>Dissulfurirhabdus</taxon>
    </lineage>
</organism>
<comment type="caution">
    <text evidence="2">The sequence shown here is derived from an EMBL/GenBank/DDBJ whole genome shotgun (WGS) entry which is preliminary data.</text>
</comment>
<evidence type="ECO:0000259" key="1">
    <source>
        <dbReference type="Pfam" id="PF01494"/>
    </source>
</evidence>
<gene>
    <name evidence="2" type="ORF">G3N55_12435</name>
</gene>
<feature type="domain" description="FAD-binding" evidence="1">
    <location>
        <begin position="13"/>
        <end position="121"/>
    </location>
</feature>
<dbReference type="Gene3D" id="3.50.50.60">
    <property type="entry name" value="FAD/NAD(P)-binding domain"/>
    <property type="match status" value="1"/>
</dbReference>
<reference evidence="2 3" key="1">
    <citation type="submission" date="2020-02" db="EMBL/GenBank/DDBJ databases">
        <title>Comparative genomics of sulfur disproportionating microorganisms.</title>
        <authorList>
            <person name="Ward L.M."/>
            <person name="Bertran E."/>
            <person name="Johnston D.T."/>
        </authorList>
    </citation>
    <scope>NUCLEOTIDE SEQUENCE [LARGE SCALE GENOMIC DNA]</scope>
    <source>
        <strain evidence="2 3">DSM 100025</strain>
    </source>
</reference>
<dbReference type="Proteomes" id="UP000469346">
    <property type="component" value="Unassembled WGS sequence"/>
</dbReference>
<dbReference type="InterPro" id="IPR050407">
    <property type="entry name" value="Geranylgeranyl_reductase"/>
</dbReference>